<dbReference type="AlphaFoldDB" id="A0A645A182"/>
<name>A0A645A182_9ZZZZ</name>
<accession>A0A645A182</accession>
<proteinExistence type="predicted"/>
<dbReference type="EMBL" id="VSSQ01011491">
    <property type="protein sequence ID" value="MPM46955.1"/>
    <property type="molecule type" value="Genomic_DNA"/>
</dbReference>
<organism evidence="1">
    <name type="scientific">bioreactor metagenome</name>
    <dbReference type="NCBI Taxonomy" id="1076179"/>
    <lineage>
        <taxon>unclassified sequences</taxon>
        <taxon>metagenomes</taxon>
        <taxon>ecological metagenomes</taxon>
    </lineage>
</organism>
<evidence type="ECO:0000313" key="1">
    <source>
        <dbReference type="EMBL" id="MPM46955.1"/>
    </source>
</evidence>
<reference evidence="1" key="1">
    <citation type="submission" date="2019-08" db="EMBL/GenBank/DDBJ databases">
        <authorList>
            <person name="Kucharzyk K."/>
            <person name="Murdoch R.W."/>
            <person name="Higgins S."/>
            <person name="Loffler F."/>
        </authorList>
    </citation>
    <scope>NUCLEOTIDE SEQUENCE</scope>
</reference>
<comment type="caution">
    <text evidence="1">The sequence shown here is derived from an EMBL/GenBank/DDBJ whole genome shotgun (WGS) entry which is preliminary data.</text>
</comment>
<gene>
    <name evidence="1" type="ORF">SDC9_93662</name>
</gene>
<sequence>MVRLELLGLAQACDQARRVESIATRLLHIAIELVHQRRHRHARAVALGFVQHQAQILAHPVHREAEIELALDHGLATVFHLPALGGALADHVQHREHVQIGLLAERDGFGQPLHQASDADLVDHLGELARATVANAGEGARERHGDRFDGVECGLVTATHHRELAVLRASLAAGDWGVDERKALLFCLGIQLARHLGGRRGVVGKDRAFFHSGECAILAQHHRAQVVVIAHAAEHDVRILHRLARCLAEAAAKFLAPCFGLGGRAVVDRDLVPRFGQMARHGIAHDAQPQERDFACRGGFVGAGVDAAAHGRNSPVLFSKGSHDGEMLGAG</sequence>
<protein>
    <submittedName>
        <fullName evidence="1">Uncharacterized protein</fullName>
    </submittedName>
</protein>